<feature type="domain" description="AMP-dependent synthetase/ligase" evidence="3">
    <location>
        <begin position="12"/>
        <end position="340"/>
    </location>
</feature>
<evidence type="ECO:0000256" key="1">
    <source>
        <dbReference type="ARBA" id="ARBA00006432"/>
    </source>
</evidence>
<dbReference type="InterPro" id="IPR000873">
    <property type="entry name" value="AMP-dep_synth/lig_dom"/>
</dbReference>
<dbReference type="InterPro" id="IPR025110">
    <property type="entry name" value="AMP-bd_C"/>
</dbReference>
<evidence type="ECO:0000313" key="6">
    <source>
        <dbReference type="Proteomes" id="UP001067235"/>
    </source>
</evidence>
<comment type="similarity">
    <text evidence="1">Belongs to the ATP-dependent AMP-binding enzyme family.</text>
</comment>
<keyword evidence="6" id="KW-1185">Reference proteome</keyword>
<dbReference type="SUPFAM" id="SSF56801">
    <property type="entry name" value="Acetyl-CoA synthetase-like"/>
    <property type="match status" value="1"/>
</dbReference>
<organism evidence="5 6">
    <name type="scientific">Gordonia rubripertincta</name>
    <name type="common">Rhodococcus corallinus</name>
    <dbReference type="NCBI Taxonomy" id="36822"/>
    <lineage>
        <taxon>Bacteria</taxon>
        <taxon>Bacillati</taxon>
        <taxon>Actinomycetota</taxon>
        <taxon>Actinomycetes</taxon>
        <taxon>Mycobacteriales</taxon>
        <taxon>Gordoniaceae</taxon>
        <taxon>Gordonia</taxon>
    </lineage>
</organism>
<keyword evidence="2" id="KW-0436">Ligase</keyword>
<dbReference type="InterPro" id="IPR042099">
    <property type="entry name" value="ANL_N_sf"/>
</dbReference>
<protein>
    <submittedName>
        <fullName evidence="5">AMP-binding protein</fullName>
    </submittedName>
</protein>
<dbReference type="Pfam" id="PF00501">
    <property type="entry name" value="AMP-binding"/>
    <property type="match status" value="1"/>
</dbReference>
<feature type="domain" description="AMP-binding enzyme C-terminal" evidence="4">
    <location>
        <begin position="395"/>
        <end position="469"/>
    </location>
</feature>
<evidence type="ECO:0000256" key="2">
    <source>
        <dbReference type="ARBA" id="ARBA00022598"/>
    </source>
</evidence>
<evidence type="ECO:0000313" key="5">
    <source>
        <dbReference type="EMBL" id="MCZ4552173.1"/>
    </source>
</evidence>
<proteinExistence type="inferred from homology"/>
<comment type="caution">
    <text evidence="5">The sequence shown here is derived from an EMBL/GenBank/DDBJ whole genome shotgun (WGS) entry which is preliminary data.</text>
</comment>
<dbReference type="RefSeq" id="WP_301572938.1">
    <property type="nucleotide sequence ID" value="NZ_JAPWIE010000005.1"/>
</dbReference>
<gene>
    <name evidence="5" type="ORF">O4213_19425</name>
</gene>
<dbReference type="Proteomes" id="UP001067235">
    <property type="component" value="Unassembled WGS sequence"/>
</dbReference>
<sequence length="478" mass="51830">MAEHSFSRLITARARADPEAVVVVADDQVLTAADLDRQSNRLARSYLELGVRRDDLVAVALPNSAEFVIVCAAIWKTGATPMPTSPTLDDSERGKIEELARPVLSVGVRPVHPQIRWVETGFDPDPTLSDAELPDSWASCWKAPTSSGSTGVPAVIRAAAPALLDPERPVAAFLPSEAVQLVSGPIWHSASFTYAFRGLLTGHLLIILPGFDERRVLASIARHRVSWTLLSPTMIHRLLRIPAPERLAADVSSLETVLHLGSPCPPADKRGLIDWLGPHRVVEVYAGGESNGLTMIRGDEWLERPGSVGRPIGGTELRVVRGDGSVADAGEVGEVWMRRGPRPTYSYLGRPSRRTTDGWDSLGDAGFLDAQGHLTIIDRVADRIVSAGVHIYPAEVERVLEEHPLVRGAIAFGVPDEQLGCVVEAVVDVAGVAIEADSLRAFAARRLDELRVPRRIRLQDKLVRSDAGKVRRPRNLAG</sequence>
<dbReference type="Gene3D" id="3.30.300.30">
    <property type="match status" value="1"/>
</dbReference>
<dbReference type="PANTHER" id="PTHR43201:SF5">
    <property type="entry name" value="MEDIUM-CHAIN ACYL-COA LIGASE ACSF2, MITOCHONDRIAL"/>
    <property type="match status" value="1"/>
</dbReference>
<dbReference type="Gene3D" id="3.40.50.12780">
    <property type="entry name" value="N-terminal domain of ligase-like"/>
    <property type="match status" value="1"/>
</dbReference>
<dbReference type="EMBL" id="JAPWIE010000005">
    <property type="protein sequence ID" value="MCZ4552173.1"/>
    <property type="molecule type" value="Genomic_DNA"/>
</dbReference>
<accession>A0ABT4MYV3</accession>
<dbReference type="InterPro" id="IPR045851">
    <property type="entry name" value="AMP-bd_C_sf"/>
</dbReference>
<name>A0ABT4MYV3_GORRU</name>
<evidence type="ECO:0000259" key="4">
    <source>
        <dbReference type="Pfam" id="PF13193"/>
    </source>
</evidence>
<dbReference type="Pfam" id="PF13193">
    <property type="entry name" value="AMP-binding_C"/>
    <property type="match status" value="1"/>
</dbReference>
<evidence type="ECO:0000259" key="3">
    <source>
        <dbReference type="Pfam" id="PF00501"/>
    </source>
</evidence>
<dbReference type="PANTHER" id="PTHR43201">
    <property type="entry name" value="ACYL-COA SYNTHETASE"/>
    <property type="match status" value="1"/>
</dbReference>
<reference evidence="5" key="1">
    <citation type="submission" date="2022-12" db="EMBL/GenBank/DDBJ databases">
        <authorList>
            <person name="Krivoruchko A.V."/>
            <person name="Elkin A."/>
        </authorList>
    </citation>
    <scope>NUCLEOTIDE SEQUENCE</scope>
    <source>
        <strain evidence="5">IEGM 1388</strain>
    </source>
</reference>